<gene>
    <name evidence="4" type="ORF">JKK62_00700</name>
</gene>
<evidence type="ECO:0008006" key="6">
    <source>
        <dbReference type="Google" id="ProtNLM"/>
    </source>
</evidence>
<keyword evidence="5" id="KW-1185">Reference proteome</keyword>
<comment type="caution">
    <text evidence="4">The sequence shown here is derived from an EMBL/GenBank/DDBJ whole genome shotgun (WGS) entry which is preliminary data.</text>
</comment>
<protein>
    <recommendedName>
        <fullName evidence="6">LPXTG cell wall anchor domain-containing protein</fullName>
    </recommendedName>
</protein>
<keyword evidence="2" id="KW-0472">Membrane</keyword>
<evidence type="ECO:0000313" key="4">
    <source>
        <dbReference type="EMBL" id="MBK6087187.1"/>
    </source>
</evidence>
<accession>A0A934WQU6</accession>
<feature type="signal peptide" evidence="3">
    <location>
        <begin position="1"/>
        <end position="29"/>
    </location>
</feature>
<evidence type="ECO:0000256" key="1">
    <source>
        <dbReference type="SAM" id="MobiDB-lite"/>
    </source>
</evidence>
<keyword evidence="2" id="KW-0812">Transmembrane</keyword>
<feature type="region of interest" description="Disordered" evidence="1">
    <location>
        <begin position="30"/>
        <end position="69"/>
    </location>
</feature>
<feature type="chain" id="PRO_5037849408" description="LPXTG cell wall anchor domain-containing protein" evidence="3">
    <location>
        <begin position="30"/>
        <end position="101"/>
    </location>
</feature>
<keyword evidence="2" id="KW-1133">Transmembrane helix</keyword>
<name>A0A934WQU6_9FIRM</name>
<evidence type="ECO:0000256" key="2">
    <source>
        <dbReference type="SAM" id="Phobius"/>
    </source>
</evidence>
<proteinExistence type="predicted"/>
<evidence type="ECO:0000256" key="3">
    <source>
        <dbReference type="SAM" id="SignalP"/>
    </source>
</evidence>
<evidence type="ECO:0000313" key="5">
    <source>
        <dbReference type="Proteomes" id="UP000633365"/>
    </source>
</evidence>
<keyword evidence="3" id="KW-0732">Signal</keyword>
<feature type="transmembrane region" description="Helical" evidence="2">
    <location>
        <begin position="75"/>
        <end position="95"/>
    </location>
</feature>
<dbReference type="EMBL" id="JAEQMG010000011">
    <property type="protein sequence ID" value="MBK6087187.1"/>
    <property type="molecule type" value="Genomic_DNA"/>
</dbReference>
<sequence length="101" mass="11021">MKNCIFKGACVFFMLFSLFLLTVPAVMSAQSGQGGSTEVIARIEPETEQTSEATQPLPTSPEPSDSSPVQTGELIAWYAFIIMFVLGGTMVLVWMNSRSEH</sequence>
<dbReference type="RefSeq" id="WP_201426523.1">
    <property type="nucleotide sequence ID" value="NZ_JAEQMG010000011.1"/>
</dbReference>
<reference evidence="4" key="1">
    <citation type="submission" date="2021-01" db="EMBL/GenBank/DDBJ databases">
        <title>Genome public.</title>
        <authorList>
            <person name="Liu C."/>
            <person name="Sun Q."/>
        </authorList>
    </citation>
    <scope>NUCLEOTIDE SEQUENCE</scope>
    <source>
        <strain evidence="4">M6</strain>
    </source>
</reference>
<organism evidence="4 5">
    <name type="scientific">Ruminococcus difficilis</name>
    <dbReference type="NCBI Taxonomy" id="2763069"/>
    <lineage>
        <taxon>Bacteria</taxon>
        <taxon>Bacillati</taxon>
        <taxon>Bacillota</taxon>
        <taxon>Clostridia</taxon>
        <taxon>Eubacteriales</taxon>
        <taxon>Oscillospiraceae</taxon>
        <taxon>Ruminococcus</taxon>
    </lineage>
</organism>
<dbReference type="AlphaFoldDB" id="A0A934WQU6"/>
<feature type="compositionally biased region" description="Polar residues" evidence="1">
    <location>
        <begin position="48"/>
        <end position="69"/>
    </location>
</feature>
<dbReference type="Proteomes" id="UP000633365">
    <property type="component" value="Unassembled WGS sequence"/>
</dbReference>